<name>A0ABW1UR74_9LACO</name>
<evidence type="ECO:0000313" key="3">
    <source>
        <dbReference type="Proteomes" id="UP001596310"/>
    </source>
</evidence>
<dbReference type="PIRSF" id="PIRSF031644">
    <property type="entry name" value="UCP031644"/>
    <property type="match status" value="1"/>
</dbReference>
<dbReference type="Pfam" id="PF06445">
    <property type="entry name" value="GyrI-like"/>
    <property type="match status" value="1"/>
</dbReference>
<evidence type="ECO:0000313" key="2">
    <source>
        <dbReference type="EMBL" id="MFC6315370.1"/>
    </source>
</evidence>
<evidence type="ECO:0000259" key="1">
    <source>
        <dbReference type="Pfam" id="PF06445"/>
    </source>
</evidence>
<gene>
    <name evidence="2" type="ORF">ACFQHW_07330</name>
</gene>
<dbReference type="Proteomes" id="UP001596310">
    <property type="component" value="Unassembled WGS sequence"/>
</dbReference>
<dbReference type="EMBL" id="JBHSSM010000017">
    <property type="protein sequence ID" value="MFC6315370.1"/>
    <property type="molecule type" value="Genomic_DNA"/>
</dbReference>
<keyword evidence="3" id="KW-1185">Reference proteome</keyword>
<dbReference type="InterPro" id="IPR029442">
    <property type="entry name" value="GyrI-like"/>
</dbReference>
<reference evidence="3" key="1">
    <citation type="journal article" date="2019" name="Int. J. Syst. Evol. Microbiol.">
        <title>The Global Catalogue of Microorganisms (GCM) 10K type strain sequencing project: providing services to taxonomists for standard genome sequencing and annotation.</title>
        <authorList>
            <consortium name="The Broad Institute Genomics Platform"/>
            <consortium name="The Broad Institute Genome Sequencing Center for Infectious Disease"/>
            <person name="Wu L."/>
            <person name="Ma J."/>
        </authorList>
    </citation>
    <scope>NUCLEOTIDE SEQUENCE [LARGE SCALE GENOMIC DNA]</scope>
    <source>
        <strain evidence="3">CCM 8897</strain>
    </source>
</reference>
<sequence length="208" mass="23099">MSTYSWRTSEKEIYPTKKAPSIVTLPRQRFLAIKGQGDPNDNAAFSAAIQTLYTLSYTIKMAPRKGIDFPGAFDYGVYPLEGFWTLPADYQAVGLDKSQLLYTIMIKQPDFVTAAVFAEAQALAAKKLTPAELAQVALIERDEGLVGMILHQGAFDDEPASFARLGAFVEQAGYQRTSKAHKEIYLSDFRRVAPEKRKTILRVSLAPL</sequence>
<comment type="caution">
    <text evidence="2">The sequence shown here is derived from an EMBL/GenBank/DDBJ whole genome shotgun (WGS) entry which is preliminary data.</text>
</comment>
<organism evidence="2 3">
    <name type="scientific">Lapidilactobacillus achengensis</name>
    <dbReference type="NCBI Taxonomy" id="2486000"/>
    <lineage>
        <taxon>Bacteria</taxon>
        <taxon>Bacillati</taxon>
        <taxon>Bacillota</taxon>
        <taxon>Bacilli</taxon>
        <taxon>Lactobacillales</taxon>
        <taxon>Lactobacillaceae</taxon>
        <taxon>Lapidilactobacillus</taxon>
    </lineage>
</organism>
<dbReference type="SUPFAM" id="SSF55136">
    <property type="entry name" value="Probable bacterial effector-binding domain"/>
    <property type="match status" value="1"/>
</dbReference>
<proteinExistence type="predicted"/>
<dbReference type="Gene3D" id="3.20.80.10">
    <property type="entry name" value="Regulatory factor, effector binding domain"/>
    <property type="match status" value="1"/>
</dbReference>
<protein>
    <submittedName>
        <fullName evidence="2">GyrI-like domain-containing protein</fullName>
    </submittedName>
</protein>
<dbReference type="InterPro" id="IPR008319">
    <property type="entry name" value="GyrI-like_CCH_Lin2189-like"/>
</dbReference>
<accession>A0ABW1UR74</accession>
<dbReference type="RefSeq" id="WP_125597595.1">
    <property type="nucleotide sequence ID" value="NZ_JBHSSM010000017.1"/>
</dbReference>
<feature type="domain" description="GyrI-like small molecule binding" evidence="1">
    <location>
        <begin position="20"/>
        <end position="199"/>
    </location>
</feature>
<dbReference type="InterPro" id="IPR011256">
    <property type="entry name" value="Reg_factor_effector_dom_sf"/>
</dbReference>